<proteinExistence type="predicted"/>
<dbReference type="Proteomes" id="UP000583929">
    <property type="component" value="Unassembled WGS sequence"/>
</dbReference>
<dbReference type="AlphaFoldDB" id="A0A7J6FDV3"/>
<comment type="caution">
    <text evidence="2">The sequence shown here is derived from an EMBL/GenBank/DDBJ whole genome shotgun (WGS) entry which is preliminary data.</text>
</comment>
<evidence type="ECO:0000313" key="2">
    <source>
        <dbReference type="EMBL" id="KAF4368861.1"/>
    </source>
</evidence>
<dbReference type="EMBL" id="JAATIP010000132">
    <property type="protein sequence ID" value="KAF4368861.1"/>
    <property type="molecule type" value="Genomic_DNA"/>
</dbReference>
<feature type="non-terminal residue" evidence="2">
    <location>
        <position position="117"/>
    </location>
</feature>
<reference evidence="5 6" key="1">
    <citation type="journal article" date="2020" name="bioRxiv">
        <title>Sequence and annotation of 42 cannabis genomes reveals extensive copy number variation in cannabinoid synthesis and pathogen resistance genes.</title>
        <authorList>
            <person name="Mckernan K.J."/>
            <person name="Helbert Y."/>
            <person name="Kane L.T."/>
            <person name="Ebling H."/>
            <person name="Zhang L."/>
            <person name="Liu B."/>
            <person name="Eaton Z."/>
            <person name="Mclaughlin S."/>
            <person name="Kingan S."/>
            <person name="Baybayan P."/>
            <person name="Concepcion G."/>
            <person name="Jordan M."/>
            <person name="Riva A."/>
            <person name="Barbazuk W."/>
            <person name="Harkins T."/>
        </authorList>
    </citation>
    <scope>NUCLEOTIDE SEQUENCE [LARGE SCALE GENOMIC DNA]</scope>
    <source>
        <strain evidence="5 6">cv. Jamaican Lion 4</strain>
        <strain evidence="3">Father</strain>
        <strain evidence="2">Mother</strain>
        <tissue evidence="2">Leaf</tissue>
    </source>
</reference>
<evidence type="ECO:0000256" key="1">
    <source>
        <dbReference type="SAM" id="SignalP"/>
    </source>
</evidence>
<organism evidence="2 5">
    <name type="scientific">Cannabis sativa</name>
    <name type="common">Hemp</name>
    <name type="synonym">Marijuana</name>
    <dbReference type="NCBI Taxonomy" id="3483"/>
    <lineage>
        <taxon>Eukaryota</taxon>
        <taxon>Viridiplantae</taxon>
        <taxon>Streptophyta</taxon>
        <taxon>Embryophyta</taxon>
        <taxon>Tracheophyta</taxon>
        <taxon>Spermatophyta</taxon>
        <taxon>Magnoliopsida</taxon>
        <taxon>eudicotyledons</taxon>
        <taxon>Gunneridae</taxon>
        <taxon>Pentapetalae</taxon>
        <taxon>rosids</taxon>
        <taxon>fabids</taxon>
        <taxon>Rosales</taxon>
        <taxon>Cannabaceae</taxon>
        <taxon>Cannabis</taxon>
    </lineage>
</organism>
<evidence type="ECO:0000313" key="4">
    <source>
        <dbReference type="EMBL" id="KAF4399422.1"/>
    </source>
</evidence>
<feature type="signal peptide" evidence="1">
    <location>
        <begin position="1"/>
        <end position="21"/>
    </location>
</feature>
<evidence type="ECO:0000313" key="5">
    <source>
        <dbReference type="Proteomes" id="UP000525078"/>
    </source>
</evidence>
<keyword evidence="6" id="KW-1185">Reference proteome</keyword>
<gene>
    <name evidence="2" type="ORF">F8388_021473</name>
    <name evidence="4" type="ORF">G4B88_022505</name>
    <name evidence="3" type="ORF">G4B88_024841</name>
</gene>
<keyword evidence="1" id="KW-0732">Signal</keyword>
<dbReference type="Proteomes" id="UP000525078">
    <property type="component" value="Unassembled WGS sequence"/>
</dbReference>
<name>A0A7J6FDV3_CANSA</name>
<evidence type="ECO:0000313" key="6">
    <source>
        <dbReference type="Proteomes" id="UP000583929"/>
    </source>
</evidence>
<accession>A0A7J6FDV3</accession>
<evidence type="ECO:0000313" key="3">
    <source>
        <dbReference type="EMBL" id="KAF4379393.1"/>
    </source>
</evidence>
<sequence length="117" mass="13383">MPFTKVLVLLLLGTTAPLLRYEPATSSTLPKEKSLLLGEKTMTATSAPQRIPSSAAFLNRPERRLEKTMTATSDPQRTLSSAAFLKRPERRLEKFWFLQWMPYLKMKKNKIKAKSTQ</sequence>
<dbReference type="EMBL" id="JAATIQ010000021">
    <property type="protein sequence ID" value="KAF4399422.1"/>
    <property type="molecule type" value="Genomic_DNA"/>
</dbReference>
<protein>
    <submittedName>
        <fullName evidence="2">Uncharacterized protein</fullName>
    </submittedName>
</protein>
<feature type="chain" id="PRO_5033593568" evidence="1">
    <location>
        <begin position="22"/>
        <end position="117"/>
    </location>
</feature>
<dbReference type="EMBL" id="JAATIQ010000129">
    <property type="protein sequence ID" value="KAF4379393.1"/>
    <property type="molecule type" value="Genomic_DNA"/>
</dbReference>